<evidence type="ECO:0000256" key="1">
    <source>
        <dbReference type="SAM" id="SignalP"/>
    </source>
</evidence>
<dbReference type="Proteomes" id="UP001241472">
    <property type="component" value="Unassembled WGS sequence"/>
</dbReference>
<evidence type="ECO:0000313" key="3">
    <source>
        <dbReference type="Proteomes" id="UP001241472"/>
    </source>
</evidence>
<organism evidence="2 3">
    <name type="scientific">Neorhizobium huautlense</name>
    <dbReference type="NCBI Taxonomy" id="67774"/>
    <lineage>
        <taxon>Bacteria</taxon>
        <taxon>Pseudomonadati</taxon>
        <taxon>Pseudomonadota</taxon>
        <taxon>Alphaproteobacteria</taxon>
        <taxon>Hyphomicrobiales</taxon>
        <taxon>Rhizobiaceae</taxon>
        <taxon>Rhizobium/Agrobacterium group</taxon>
        <taxon>Neorhizobium</taxon>
    </lineage>
</organism>
<reference evidence="2 3" key="1">
    <citation type="submission" date="2023-07" db="EMBL/GenBank/DDBJ databases">
        <title>Sorghum-associated microbial communities from plants grown in Nebraska, USA.</title>
        <authorList>
            <person name="Schachtman D."/>
        </authorList>
    </citation>
    <scope>NUCLEOTIDE SEQUENCE [LARGE SCALE GENOMIC DNA]</scope>
    <source>
        <strain evidence="2 3">DS1307</strain>
    </source>
</reference>
<protein>
    <recommendedName>
        <fullName evidence="4">Secreted protein</fullName>
    </recommendedName>
</protein>
<feature type="signal peptide" evidence="1">
    <location>
        <begin position="1"/>
        <end position="22"/>
    </location>
</feature>
<dbReference type="RefSeq" id="WP_306831449.1">
    <property type="nucleotide sequence ID" value="NZ_JAUSRF010000002.1"/>
</dbReference>
<proteinExistence type="predicted"/>
<comment type="caution">
    <text evidence="2">The sequence shown here is derived from an EMBL/GenBank/DDBJ whole genome shotgun (WGS) entry which is preliminary data.</text>
</comment>
<evidence type="ECO:0000313" key="2">
    <source>
        <dbReference type="EMBL" id="MDP9836125.1"/>
    </source>
</evidence>
<accession>A0ABT9PNT5</accession>
<evidence type="ECO:0008006" key="4">
    <source>
        <dbReference type="Google" id="ProtNLM"/>
    </source>
</evidence>
<name>A0ABT9PNT5_9HYPH</name>
<gene>
    <name evidence="2" type="ORF">J2T09_000867</name>
</gene>
<sequence>MRPLLVSLYASAALLAASAAHASDADNVYYSGRFACHSENYLTDWKISKDLTGKIKTTVYYQVSGDSYVRWIDMVETSTADGNVLADEKGNPRLAVAAEGRTIRAAWLKGAPGHECQQFTVTRAETPRERFDALFTALETPAPDAAAVARVEDLSKQVPIEFTLPQLDRQAYMKRYREGMGSFWKRYQDKVVADLSALPVATPADRTVFAETLNTTFSDNLAGLTRNDDYLSAALKLLSASADRIVVAGGQPASDLYQGDATEMCSRFTVLQGVNQGFNLDKLELATSVPFDYWTRDIAERYLAAAPACPAMPEDYSKRLVSQWPKIQERQELIGALRKEQQRLAAMPANAATLIETNNLKPDLKGISTGWGQSDLVARFVEQPLDIRRTEVFDGAVAEIDTIAAAYTPDQPESGKKLDEVCSGLRGLYSLPNDRTKTIRDRCETALEGVATKQSAAAVEKIEAAFVNVEPDTPEAEKALELCQTLPSDMRRNAAMPVYQLCQTKQNALQKRAADLRCNAALTASGAGDDLLDSTILVAKLGGDGNVKVRDLVCQVSERNTKITFETSGMLMWKTQKMLIHHARDEKKPGELVLAPLEDGKADWAITVEDPETKSEMEQQGMTADKLSACITGASGCTR</sequence>
<feature type="chain" id="PRO_5046784516" description="Secreted protein" evidence="1">
    <location>
        <begin position="23"/>
        <end position="639"/>
    </location>
</feature>
<keyword evidence="1" id="KW-0732">Signal</keyword>
<keyword evidence="3" id="KW-1185">Reference proteome</keyword>
<dbReference type="EMBL" id="JAUSRF010000002">
    <property type="protein sequence ID" value="MDP9836125.1"/>
    <property type="molecule type" value="Genomic_DNA"/>
</dbReference>